<name>A0A0C3RPR4_PHLG1</name>
<gene>
    <name evidence="1" type="ORF">PHLGIDRAFT_26949</name>
</gene>
<accession>A0A0C3RPR4</accession>
<protein>
    <submittedName>
        <fullName evidence="1">Uncharacterized protein</fullName>
    </submittedName>
</protein>
<evidence type="ECO:0000313" key="1">
    <source>
        <dbReference type="EMBL" id="KIP01571.1"/>
    </source>
</evidence>
<sequence>MDPLHPLGHLPRLPPNTSFQGFLTEEQQAFECLIRPDLYTSAAARALRNSHPLPEVLPDASQPISPRVFEPPYPNPEPLGFINPDPRYEDLDIHVFTDMVDLMDFLRNKRPDLAAVPQEEIIRCQRAFNIQICDTAELERHVLQRPFNDLDSYLAHLEHCRVSVDPVPVLILRPGNQHSTHCTRSLESTSIKGWGHQPAEVAASDVTADELATQLRDTQLA</sequence>
<organism evidence="1 2">
    <name type="scientific">Phlebiopsis gigantea (strain 11061_1 CR5-6)</name>
    <name type="common">White-rot fungus</name>
    <name type="synonym">Peniophora gigantea</name>
    <dbReference type="NCBI Taxonomy" id="745531"/>
    <lineage>
        <taxon>Eukaryota</taxon>
        <taxon>Fungi</taxon>
        <taxon>Dikarya</taxon>
        <taxon>Basidiomycota</taxon>
        <taxon>Agaricomycotina</taxon>
        <taxon>Agaricomycetes</taxon>
        <taxon>Polyporales</taxon>
        <taxon>Phanerochaetaceae</taxon>
        <taxon>Phlebiopsis</taxon>
    </lineage>
</organism>
<proteinExistence type="predicted"/>
<reference evidence="1 2" key="1">
    <citation type="journal article" date="2014" name="PLoS Genet.">
        <title>Analysis of the Phlebiopsis gigantea genome, transcriptome and secretome provides insight into its pioneer colonization strategies of wood.</title>
        <authorList>
            <person name="Hori C."/>
            <person name="Ishida T."/>
            <person name="Igarashi K."/>
            <person name="Samejima M."/>
            <person name="Suzuki H."/>
            <person name="Master E."/>
            <person name="Ferreira P."/>
            <person name="Ruiz-Duenas F.J."/>
            <person name="Held B."/>
            <person name="Canessa P."/>
            <person name="Larrondo L.F."/>
            <person name="Schmoll M."/>
            <person name="Druzhinina I.S."/>
            <person name="Kubicek C.P."/>
            <person name="Gaskell J.A."/>
            <person name="Kersten P."/>
            <person name="St John F."/>
            <person name="Glasner J."/>
            <person name="Sabat G."/>
            <person name="Splinter BonDurant S."/>
            <person name="Syed K."/>
            <person name="Yadav J."/>
            <person name="Mgbeahuruike A.C."/>
            <person name="Kovalchuk A."/>
            <person name="Asiegbu F.O."/>
            <person name="Lackner G."/>
            <person name="Hoffmeister D."/>
            <person name="Rencoret J."/>
            <person name="Gutierrez A."/>
            <person name="Sun H."/>
            <person name="Lindquist E."/>
            <person name="Barry K."/>
            <person name="Riley R."/>
            <person name="Grigoriev I.V."/>
            <person name="Henrissat B."/>
            <person name="Kues U."/>
            <person name="Berka R.M."/>
            <person name="Martinez A.T."/>
            <person name="Covert S.F."/>
            <person name="Blanchette R.A."/>
            <person name="Cullen D."/>
        </authorList>
    </citation>
    <scope>NUCLEOTIDE SEQUENCE [LARGE SCALE GENOMIC DNA]</scope>
    <source>
        <strain evidence="1 2">11061_1 CR5-6</strain>
    </source>
</reference>
<dbReference type="Proteomes" id="UP000053257">
    <property type="component" value="Unassembled WGS sequence"/>
</dbReference>
<dbReference type="HOGENOM" id="CLU_1251065_0_0_1"/>
<dbReference type="AlphaFoldDB" id="A0A0C3RPR4"/>
<keyword evidence="2" id="KW-1185">Reference proteome</keyword>
<dbReference type="EMBL" id="KN840766">
    <property type="protein sequence ID" value="KIP01571.1"/>
    <property type="molecule type" value="Genomic_DNA"/>
</dbReference>
<evidence type="ECO:0000313" key="2">
    <source>
        <dbReference type="Proteomes" id="UP000053257"/>
    </source>
</evidence>